<dbReference type="InterPro" id="IPR016185">
    <property type="entry name" value="PreATP-grasp_dom_sf"/>
</dbReference>
<dbReference type="PANTHER" id="PTHR48095:SF2">
    <property type="entry name" value="BIOTIN CARBOXYLASE, CHLOROPLASTIC"/>
    <property type="match status" value="1"/>
</dbReference>
<dbReference type="InterPro" id="IPR005479">
    <property type="entry name" value="CPAse_ATP-bd"/>
</dbReference>
<sequence length="449" mass="49300">MYNRILIANRGEIALRVIRACRELGIESVAVYSQADADSAHVRFADEAYCIGPARSADSYLRIDRIISAAELGNVDAIHPGYGFLAENAHFNEVCRSCEIDFIGPRPEAMEMLGDKNTARSLAIKANVPVVPGSDGLIEDEAEATRVAHEIGFPVLIKATAGGGGKGMRVAPDAASLGTALKQAHTEAKAAFGNGAVYLEKYVERPRHIEVQVLADHHGNVIHLHERDCSVQRRHQKLIEEAPSPSLSDAKRKAICEAAVRMVKAADYTNAGTVEFIVDKDENFYFIEVNARIQVEHPVTEMITGIDLIKQQILVASGQPLPMTQDQVPCNGAAIECRINAENPDRNFQPNPGKINSLFLPGGLGVRVDSHVYAGYMVPPYYDSMIGKLIVHRPTREEAIITMRRALRELQVEGIATTAGFHDRVLQHAEFQAGRCDTTFVEREFTNLQ</sequence>
<keyword evidence="5 13" id="KW-0436">Ligase</keyword>
<proteinExistence type="predicted"/>
<keyword evidence="13" id="KW-0276">Fatty acid metabolism</keyword>
<keyword evidence="13" id="KW-0443">Lipid metabolism</keyword>
<keyword evidence="6" id="KW-0479">Metal-binding</keyword>
<dbReference type="Pfam" id="PF02786">
    <property type="entry name" value="CPSase_L_D2"/>
    <property type="match status" value="1"/>
</dbReference>
<dbReference type="EC" id="6.3.4.14" evidence="4 13"/>
<dbReference type="SUPFAM" id="SSF52440">
    <property type="entry name" value="PreATP-grasp domain"/>
    <property type="match status" value="1"/>
</dbReference>
<comment type="subunit">
    <text evidence="3 13">Acetyl-CoA carboxylase is a heterohexamer of biotin carboxyl carrier protein, biotin carboxylase and the two subunits of carboxyl transferase in a 2:2 complex.</text>
</comment>
<dbReference type="SUPFAM" id="SSF56059">
    <property type="entry name" value="Glutathione synthetase ATP-binding domain-like"/>
    <property type="match status" value="1"/>
</dbReference>
<evidence type="ECO:0000259" key="15">
    <source>
        <dbReference type="PROSITE" id="PS50979"/>
    </source>
</evidence>
<evidence type="ECO:0000256" key="5">
    <source>
        <dbReference type="ARBA" id="ARBA00022598"/>
    </source>
</evidence>
<name>A0A5B9QKU2_9BACT</name>
<comment type="function">
    <text evidence="1 13">This protein is a component of the acetyl coenzyme A carboxylase complex; first, biotin carboxylase catalyzes the carboxylation of the carrier protein and then the transcarboxylase transfers the carboxyl group to form malonyl-CoA.</text>
</comment>
<keyword evidence="13" id="KW-0275">Fatty acid biosynthesis</keyword>
<reference evidence="16 17" key="1">
    <citation type="submission" date="2019-08" db="EMBL/GenBank/DDBJ databases">
        <title>Deep-cultivation of Planctomycetes and their phenomic and genomic characterization uncovers novel biology.</title>
        <authorList>
            <person name="Wiegand S."/>
            <person name="Jogler M."/>
            <person name="Boedeker C."/>
            <person name="Pinto D."/>
            <person name="Vollmers J."/>
            <person name="Rivas-Marin E."/>
            <person name="Kohn T."/>
            <person name="Peeters S.H."/>
            <person name="Heuer A."/>
            <person name="Rast P."/>
            <person name="Oberbeckmann S."/>
            <person name="Bunk B."/>
            <person name="Jeske O."/>
            <person name="Meyerdierks A."/>
            <person name="Storesund J.E."/>
            <person name="Kallscheuer N."/>
            <person name="Luecker S."/>
            <person name="Lage O.M."/>
            <person name="Pohl T."/>
            <person name="Merkel B.J."/>
            <person name="Hornburger P."/>
            <person name="Mueller R.-W."/>
            <person name="Bruemmer F."/>
            <person name="Labrenz M."/>
            <person name="Spormann A.M."/>
            <person name="Op den Camp H."/>
            <person name="Overmann J."/>
            <person name="Amann R."/>
            <person name="Jetten M.S.M."/>
            <person name="Mascher T."/>
            <person name="Medema M.H."/>
            <person name="Devos D.P."/>
            <person name="Kaster A.-K."/>
            <person name="Ovreas L."/>
            <person name="Rohde M."/>
            <person name="Galperin M.Y."/>
            <person name="Jogler C."/>
        </authorList>
    </citation>
    <scope>NUCLEOTIDE SEQUENCE [LARGE SCALE GENOMIC DNA]</scope>
    <source>
        <strain evidence="16 17">UC8</strain>
    </source>
</reference>
<feature type="domain" description="Biotin carboxylation" evidence="15">
    <location>
        <begin position="1"/>
        <end position="446"/>
    </location>
</feature>
<keyword evidence="8 12" id="KW-0067">ATP-binding</keyword>
<dbReference type="NCBIfam" id="NF006367">
    <property type="entry name" value="PRK08591.1"/>
    <property type="match status" value="1"/>
</dbReference>
<dbReference type="GO" id="GO:2001295">
    <property type="term" value="P:malonyl-CoA biosynthetic process"/>
    <property type="evidence" value="ECO:0007669"/>
    <property type="project" value="UniProtKB-UniPathway"/>
</dbReference>
<dbReference type="OrthoDB" id="9807469at2"/>
<accession>A0A5B9QKU2</accession>
<evidence type="ECO:0000313" key="16">
    <source>
        <dbReference type="EMBL" id="QEG38372.1"/>
    </source>
</evidence>
<dbReference type="PROSITE" id="PS50975">
    <property type="entry name" value="ATP_GRASP"/>
    <property type="match status" value="1"/>
</dbReference>
<organism evidence="16 17">
    <name type="scientific">Roseimaritima ulvae</name>
    <dbReference type="NCBI Taxonomy" id="980254"/>
    <lineage>
        <taxon>Bacteria</taxon>
        <taxon>Pseudomonadati</taxon>
        <taxon>Planctomycetota</taxon>
        <taxon>Planctomycetia</taxon>
        <taxon>Pirellulales</taxon>
        <taxon>Pirellulaceae</taxon>
        <taxon>Roseimaritima</taxon>
    </lineage>
</organism>
<evidence type="ECO:0000256" key="13">
    <source>
        <dbReference type="RuleBase" id="RU365063"/>
    </source>
</evidence>
<feature type="domain" description="ATP-grasp" evidence="14">
    <location>
        <begin position="120"/>
        <end position="317"/>
    </location>
</feature>
<dbReference type="FunFam" id="3.30.1490.20:FF:000018">
    <property type="entry name" value="Biotin carboxylase"/>
    <property type="match status" value="1"/>
</dbReference>
<evidence type="ECO:0000256" key="2">
    <source>
        <dbReference type="ARBA" id="ARBA00004956"/>
    </source>
</evidence>
<evidence type="ECO:0000256" key="10">
    <source>
        <dbReference type="ARBA" id="ARBA00023267"/>
    </source>
</evidence>
<dbReference type="GO" id="GO:0005524">
    <property type="term" value="F:ATP binding"/>
    <property type="evidence" value="ECO:0007669"/>
    <property type="project" value="UniProtKB-UniRule"/>
</dbReference>
<dbReference type="SUPFAM" id="SSF51246">
    <property type="entry name" value="Rudiment single hybrid motif"/>
    <property type="match status" value="1"/>
</dbReference>
<dbReference type="RefSeq" id="WP_068134478.1">
    <property type="nucleotide sequence ID" value="NZ_CP042914.1"/>
</dbReference>
<dbReference type="NCBIfam" id="TIGR00514">
    <property type="entry name" value="accC"/>
    <property type="match status" value="1"/>
</dbReference>
<dbReference type="FunFam" id="3.40.50.20:FF:000010">
    <property type="entry name" value="Propionyl-CoA carboxylase subunit alpha"/>
    <property type="match status" value="1"/>
</dbReference>
<dbReference type="PROSITE" id="PS50979">
    <property type="entry name" value="BC"/>
    <property type="match status" value="1"/>
</dbReference>
<evidence type="ECO:0000256" key="12">
    <source>
        <dbReference type="PROSITE-ProRule" id="PRU00409"/>
    </source>
</evidence>
<dbReference type="Pfam" id="PF00289">
    <property type="entry name" value="Biotin_carb_N"/>
    <property type="match status" value="1"/>
</dbReference>
<evidence type="ECO:0000259" key="14">
    <source>
        <dbReference type="PROSITE" id="PS50975"/>
    </source>
</evidence>
<dbReference type="Proteomes" id="UP000325286">
    <property type="component" value="Chromosome"/>
</dbReference>
<dbReference type="SMART" id="SM00878">
    <property type="entry name" value="Biotin_carb_C"/>
    <property type="match status" value="1"/>
</dbReference>
<dbReference type="InterPro" id="IPR011054">
    <property type="entry name" value="Rudment_hybrid_motif"/>
</dbReference>
<dbReference type="PANTHER" id="PTHR48095">
    <property type="entry name" value="PYRUVATE CARBOXYLASE SUBUNIT A"/>
    <property type="match status" value="1"/>
</dbReference>
<dbReference type="UniPathway" id="UPA00655">
    <property type="reaction ID" value="UER00711"/>
</dbReference>
<evidence type="ECO:0000256" key="9">
    <source>
        <dbReference type="ARBA" id="ARBA00022842"/>
    </source>
</evidence>
<protein>
    <recommendedName>
        <fullName evidence="4 13">Biotin carboxylase</fullName>
        <ecNumber evidence="4 13">6.3.4.14</ecNumber>
    </recommendedName>
    <alternativeName>
        <fullName evidence="13">Acetyl-coenzyme A carboxylase biotin carboxylase subunit A</fullName>
    </alternativeName>
</protein>
<gene>
    <name evidence="16" type="primary">accC</name>
    <name evidence="16" type="ORF">UC8_03290</name>
</gene>
<keyword evidence="13" id="KW-0444">Lipid biosynthesis</keyword>
<dbReference type="AlphaFoldDB" id="A0A5B9QKU2"/>
<keyword evidence="9" id="KW-0460">Magnesium</keyword>
<dbReference type="GO" id="GO:0006633">
    <property type="term" value="P:fatty acid biosynthetic process"/>
    <property type="evidence" value="ECO:0007669"/>
    <property type="project" value="UniProtKB-KW"/>
</dbReference>
<evidence type="ECO:0000256" key="6">
    <source>
        <dbReference type="ARBA" id="ARBA00022723"/>
    </source>
</evidence>
<dbReference type="GO" id="GO:0004075">
    <property type="term" value="F:biotin carboxylase activity"/>
    <property type="evidence" value="ECO:0007669"/>
    <property type="project" value="UniProtKB-EC"/>
</dbReference>
<evidence type="ECO:0000256" key="7">
    <source>
        <dbReference type="ARBA" id="ARBA00022741"/>
    </source>
</evidence>
<dbReference type="Gene3D" id="3.30.470.20">
    <property type="entry name" value="ATP-grasp fold, B domain"/>
    <property type="match status" value="1"/>
</dbReference>
<dbReference type="KEGG" id="rul:UC8_03290"/>
<dbReference type="InterPro" id="IPR011764">
    <property type="entry name" value="Biotin_carboxylation_dom"/>
</dbReference>
<evidence type="ECO:0000256" key="11">
    <source>
        <dbReference type="ARBA" id="ARBA00048600"/>
    </source>
</evidence>
<dbReference type="FunFam" id="3.30.470.20:FF:000028">
    <property type="entry name" value="Methylcrotonoyl-CoA carboxylase subunit alpha, mitochondrial"/>
    <property type="match status" value="1"/>
</dbReference>
<dbReference type="EMBL" id="CP042914">
    <property type="protein sequence ID" value="QEG38372.1"/>
    <property type="molecule type" value="Genomic_DNA"/>
</dbReference>
<dbReference type="GO" id="GO:0046872">
    <property type="term" value="F:metal ion binding"/>
    <property type="evidence" value="ECO:0007669"/>
    <property type="project" value="UniProtKB-KW"/>
</dbReference>
<keyword evidence="10 13" id="KW-0092">Biotin</keyword>
<comment type="pathway">
    <text evidence="2 13">Lipid metabolism; malonyl-CoA biosynthesis; malonyl-CoA from acetyl-CoA: step 1/1.</text>
</comment>
<dbReference type="PROSITE" id="PS00866">
    <property type="entry name" value="CPSASE_1"/>
    <property type="match status" value="1"/>
</dbReference>
<keyword evidence="7 12" id="KW-0547">Nucleotide-binding</keyword>
<dbReference type="InterPro" id="IPR011761">
    <property type="entry name" value="ATP-grasp"/>
</dbReference>
<evidence type="ECO:0000313" key="17">
    <source>
        <dbReference type="Proteomes" id="UP000325286"/>
    </source>
</evidence>
<dbReference type="InterPro" id="IPR051602">
    <property type="entry name" value="ACC_Biotin_Carboxylase"/>
</dbReference>
<evidence type="ECO:0000256" key="1">
    <source>
        <dbReference type="ARBA" id="ARBA00003761"/>
    </source>
</evidence>
<dbReference type="InterPro" id="IPR004549">
    <property type="entry name" value="Acetyl_CoA_COase_biotin_COase"/>
</dbReference>
<dbReference type="PROSITE" id="PS00867">
    <property type="entry name" value="CPSASE_2"/>
    <property type="match status" value="1"/>
</dbReference>
<dbReference type="Pfam" id="PF02785">
    <property type="entry name" value="Biotin_carb_C"/>
    <property type="match status" value="1"/>
</dbReference>
<dbReference type="InterPro" id="IPR005481">
    <property type="entry name" value="BC-like_N"/>
</dbReference>
<evidence type="ECO:0000256" key="8">
    <source>
        <dbReference type="ARBA" id="ARBA00022840"/>
    </source>
</evidence>
<keyword evidence="17" id="KW-1185">Reference proteome</keyword>
<evidence type="ECO:0000256" key="3">
    <source>
        <dbReference type="ARBA" id="ARBA00011750"/>
    </source>
</evidence>
<dbReference type="InterPro" id="IPR005482">
    <property type="entry name" value="Biotin_COase_C"/>
</dbReference>
<comment type="catalytic activity">
    <reaction evidence="11 13">
        <text>N(6)-biotinyl-L-lysyl-[protein] + hydrogencarbonate + ATP = N(6)-carboxybiotinyl-L-lysyl-[protein] + ADP + phosphate + H(+)</text>
        <dbReference type="Rhea" id="RHEA:13501"/>
        <dbReference type="Rhea" id="RHEA-COMP:10505"/>
        <dbReference type="Rhea" id="RHEA-COMP:10506"/>
        <dbReference type="ChEBI" id="CHEBI:15378"/>
        <dbReference type="ChEBI" id="CHEBI:17544"/>
        <dbReference type="ChEBI" id="CHEBI:30616"/>
        <dbReference type="ChEBI" id="CHEBI:43474"/>
        <dbReference type="ChEBI" id="CHEBI:83144"/>
        <dbReference type="ChEBI" id="CHEBI:83145"/>
        <dbReference type="ChEBI" id="CHEBI:456216"/>
        <dbReference type="EC" id="6.3.4.14"/>
    </reaction>
</comment>
<evidence type="ECO:0000256" key="4">
    <source>
        <dbReference type="ARBA" id="ARBA00013263"/>
    </source>
</evidence>